<dbReference type="STRING" id="1586287.BBK82_03245"/>
<evidence type="ECO:0000313" key="3">
    <source>
        <dbReference type="Proteomes" id="UP000093053"/>
    </source>
</evidence>
<feature type="compositionally biased region" description="Acidic residues" evidence="1">
    <location>
        <begin position="311"/>
        <end position="324"/>
    </location>
</feature>
<reference evidence="2 3" key="1">
    <citation type="submission" date="2016-07" db="EMBL/GenBank/DDBJ databases">
        <title>Complete genome sequence of the Lentzea guizhouensis DHS C013.</title>
        <authorList>
            <person name="Cao C."/>
        </authorList>
    </citation>
    <scope>NUCLEOTIDE SEQUENCE [LARGE SCALE GENOMIC DNA]</scope>
    <source>
        <strain evidence="2 3">DHS C013</strain>
    </source>
</reference>
<gene>
    <name evidence="2" type="ORF">BBK82_03245</name>
</gene>
<dbReference type="EMBL" id="CP016793">
    <property type="protein sequence ID" value="ANZ35233.1"/>
    <property type="molecule type" value="Genomic_DNA"/>
</dbReference>
<organism evidence="2 3">
    <name type="scientific">Lentzea guizhouensis</name>
    <dbReference type="NCBI Taxonomy" id="1586287"/>
    <lineage>
        <taxon>Bacteria</taxon>
        <taxon>Bacillati</taxon>
        <taxon>Actinomycetota</taxon>
        <taxon>Actinomycetes</taxon>
        <taxon>Pseudonocardiales</taxon>
        <taxon>Pseudonocardiaceae</taxon>
        <taxon>Lentzea</taxon>
    </lineage>
</organism>
<name>A0A1B2HBZ6_9PSEU</name>
<dbReference type="RefSeq" id="WP_065913649.1">
    <property type="nucleotide sequence ID" value="NZ_CP016793.1"/>
</dbReference>
<proteinExistence type="predicted"/>
<evidence type="ECO:0008006" key="4">
    <source>
        <dbReference type="Google" id="ProtNLM"/>
    </source>
</evidence>
<evidence type="ECO:0000256" key="1">
    <source>
        <dbReference type="SAM" id="MobiDB-lite"/>
    </source>
</evidence>
<keyword evidence="3" id="KW-1185">Reference proteome</keyword>
<dbReference type="Proteomes" id="UP000093053">
    <property type="component" value="Chromosome"/>
</dbReference>
<evidence type="ECO:0000313" key="2">
    <source>
        <dbReference type="EMBL" id="ANZ35233.1"/>
    </source>
</evidence>
<accession>A0A1B2HBZ6</accession>
<dbReference type="AlphaFoldDB" id="A0A1B2HBZ6"/>
<dbReference type="OrthoDB" id="158281at2"/>
<protein>
    <recommendedName>
        <fullName evidence="4">Phage portal protein</fullName>
    </recommendedName>
</protein>
<dbReference type="KEGG" id="led:BBK82_03245"/>
<feature type="region of interest" description="Disordered" evidence="1">
    <location>
        <begin position="304"/>
        <end position="337"/>
    </location>
</feature>
<sequence length="549" mass="61438">MSTPMLSESAGAVVATILEERATNPDLEYGLDELRKAAAEYQKAEDYFEDDVPEVFASIRLRRAIERTGVDYKVNFSRIPVTAVVNRLKITSTLCPGNDEATAWIEREWERNQLDLAAPNIHLRAGEYGDALVIVWPAAEDNDADTGDIDVPEESRVSEGSASREKIDITYNSPLCTRIIYDPENERVKAFAIKMWRLTDGRSRVDLFYRDRLEKYVTRGKVRNPTAADFYVFRDDEDDEWPYDNPYDEIPVFHFRTDVGPYGTPDHKGFYGTQQILRKLIVTHMGTVDYQGFQQRYALTAEGSDTSETAAADEDEFSFADDDTGATRTRGGSAPSQLTADPGDLWFMRGVKAVGQFDEADPDVFIKPAMFYLRFGAQACETPVRLFDAVTGQQPSGASYSQHDRPFDQKCENRVLSFKATWRELWQFALKVAGFGRVPVVVNWAPVQRVSGLEAWQTIKLQIEAGVPVRQAFAEAGYTNEQITAWLGEEDNDLPARLALLEQIGGVLQAFAGVTAFELIPAEQVRELISAVLEVVPQLAAGSADRDES</sequence>